<dbReference type="EMBL" id="JAOL01000131">
    <property type="protein sequence ID" value="EUA88981.1"/>
    <property type="molecule type" value="Genomic_DNA"/>
</dbReference>
<gene>
    <name evidence="2" type="ORF">I551_4608</name>
</gene>
<evidence type="ECO:0000313" key="3">
    <source>
        <dbReference type="Proteomes" id="UP000020681"/>
    </source>
</evidence>
<sequence>MDHVARRHLAGRGFDRFSEPDRRLFIRFTLDIRPPAREMAAATPPAWRSWVLAALVIASSSSFVTSAWTTSSSIMGPLSVAHRRKRHQPAGFGQPAATTRTKAEGLPRHGLESDAGRGGR</sequence>
<organism evidence="2 3">
    <name type="scientific">Mycobacterium ulcerans str. Harvey</name>
    <dbReference type="NCBI Taxonomy" id="1299332"/>
    <lineage>
        <taxon>Bacteria</taxon>
        <taxon>Bacillati</taxon>
        <taxon>Actinomycetota</taxon>
        <taxon>Actinomycetes</taxon>
        <taxon>Mycobacteriales</taxon>
        <taxon>Mycobacteriaceae</taxon>
        <taxon>Mycobacterium</taxon>
        <taxon>Mycobacterium ulcerans group</taxon>
    </lineage>
</organism>
<proteinExistence type="predicted"/>
<reference evidence="2 3" key="1">
    <citation type="submission" date="2014-01" db="EMBL/GenBank/DDBJ databases">
        <authorList>
            <person name="Dobos K."/>
            <person name="Lenaerts A."/>
            <person name="Ordway D."/>
            <person name="DeGroote M.A."/>
            <person name="Parker T."/>
            <person name="Sizemore C."/>
            <person name="Tallon L.J."/>
            <person name="Sadzewicz L.K."/>
            <person name="Sengamalay N."/>
            <person name="Fraser C.M."/>
            <person name="Hine E."/>
            <person name="Shefchek K.A."/>
            <person name="Das S.P."/>
            <person name="Tettelin H."/>
        </authorList>
    </citation>
    <scope>NUCLEOTIDE SEQUENCE [LARGE SCALE GENOMIC DNA]</scope>
    <source>
        <strain evidence="2 3">Harvey</strain>
    </source>
</reference>
<comment type="caution">
    <text evidence="2">The sequence shown here is derived from an EMBL/GenBank/DDBJ whole genome shotgun (WGS) entry which is preliminary data.</text>
</comment>
<feature type="compositionally biased region" description="Basic and acidic residues" evidence="1">
    <location>
        <begin position="101"/>
        <end position="120"/>
    </location>
</feature>
<name>A0ABP3AGT1_MYCUL</name>
<keyword evidence="3" id="KW-1185">Reference proteome</keyword>
<dbReference type="Proteomes" id="UP000020681">
    <property type="component" value="Unassembled WGS sequence"/>
</dbReference>
<evidence type="ECO:0000313" key="2">
    <source>
        <dbReference type="EMBL" id="EUA88981.1"/>
    </source>
</evidence>
<accession>A0ABP3AGT1</accession>
<evidence type="ECO:0000256" key="1">
    <source>
        <dbReference type="SAM" id="MobiDB-lite"/>
    </source>
</evidence>
<protein>
    <submittedName>
        <fullName evidence="2">Uncharacterized protein</fullName>
    </submittedName>
</protein>
<feature type="region of interest" description="Disordered" evidence="1">
    <location>
        <begin position="82"/>
        <end position="120"/>
    </location>
</feature>